<keyword evidence="3" id="KW-0904">Protein phosphatase</keyword>
<dbReference type="HOGENOM" id="CLU_071415_1_0_11"/>
<proteinExistence type="inferred from homology"/>
<accession>E6TAM6</accession>
<organism evidence="6 7">
    <name type="scientific">Mycolicibacterium gilvum (strain DSM 45189 / LMG 24558 / Spyr1)</name>
    <name type="common">Mycobacterium gilvum</name>
    <dbReference type="NCBI Taxonomy" id="278137"/>
    <lineage>
        <taxon>Bacteria</taxon>
        <taxon>Bacillati</taxon>
        <taxon>Actinomycetota</taxon>
        <taxon>Actinomycetes</taxon>
        <taxon>Mycobacteriales</taxon>
        <taxon>Mycobacteriaceae</taxon>
        <taxon>Mycolicibacterium</taxon>
    </lineage>
</organism>
<dbReference type="Gene3D" id="3.40.50.2300">
    <property type="match status" value="1"/>
</dbReference>
<dbReference type="PANTHER" id="PTHR11717">
    <property type="entry name" value="LOW MOLECULAR WEIGHT PROTEIN TYROSINE PHOSPHATASE"/>
    <property type="match status" value="1"/>
</dbReference>
<dbReference type="InterPro" id="IPR023485">
    <property type="entry name" value="Ptyr_pPase"/>
</dbReference>
<dbReference type="KEGG" id="msp:Mspyr1_40890"/>
<dbReference type="SMART" id="SM00226">
    <property type="entry name" value="LMWPc"/>
    <property type="match status" value="1"/>
</dbReference>
<comment type="similarity">
    <text evidence="1">Belongs to the low molecular weight phosphotyrosine protein phosphatase family.</text>
</comment>
<evidence type="ECO:0000256" key="3">
    <source>
        <dbReference type="ARBA" id="ARBA00022912"/>
    </source>
</evidence>
<keyword evidence="2" id="KW-0378">Hydrolase</keyword>
<dbReference type="InterPro" id="IPR017867">
    <property type="entry name" value="Tyr_phospatase_low_mol_wt"/>
</dbReference>
<reference evidence="6 7" key="1">
    <citation type="journal article" date="2011" name="Stand. Genomic Sci.">
        <title>Complete genome sequence of Mycobacterium sp. strain (Spyr1) and reclassification to Mycobacterium gilvum Spyr1.</title>
        <authorList>
            <person name="Kallimanis A."/>
            <person name="Karabika E."/>
            <person name="Mavromatis K."/>
            <person name="Lapidus A."/>
            <person name="Labutti K.M."/>
            <person name="Liolios K."/>
            <person name="Ivanova N."/>
            <person name="Goodwin L."/>
            <person name="Woyke T."/>
            <person name="Velentzas A.D."/>
            <person name="Perisynakis A."/>
            <person name="Ouzounis C.C."/>
            <person name="Kyrpides N.C."/>
            <person name="Koukkou A.I."/>
            <person name="Drainas C."/>
        </authorList>
    </citation>
    <scope>NUCLEOTIDE SEQUENCE [LARGE SCALE GENOMIC DNA]</scope>
    <source>
        <strain evidence="7">DSM 45189 / LMG 24558 / Spyr1</strain>
    </source>
</reference>
<gene>
    <name evidence="6" type="ordered locus">Mspyr1_40890</name>
</gene>
<dbReference type="PANTHER" id="PTHR11717:SF31">
    <property type="entry name" value="LOW MOLECULAR WEIGHT PROTEIN-TYROSINE-PHOSPHATASE ETP-RELATED"/>
    <property type="match status" value="1"/>
</dbReference>
<dbReference type="Proteomes" id="UP000008916">
    <property type="component" value="Chromosome"/>
</dbReference>
<dbReference type="GO" id="GO:0004725">
    <property type="term" value="F:protein tyrosine phosphatase activity"/>
    <property type="evidence" value="ECO:0007669"/>
    <property type="project" value="InterPro"/>
</dbReference>
<dbReference type="PRINTS" id="PR00719">
    <property type="entry name" value="LMWPTPASE"/>
</dbReference>
<dbReference type="InterPro" id="IPR036196">
    <property type="entry name" value="Ptyr_pPase_sf"/>
</dbReference>
<keyword evidence="7" id="KW-1185">Reference proteome</keyword>
<evidence type="ECO:0000256" key="4">
    <source>
        <dbReference type="PIRSR" id="PIRSR617867-1"/>
    </source>
</evidence>
<name>E6TAM6_MYCSR</name>
<evidence type="ECO:0000259" key="5">
    <source>
        <dbReference type="SMART" id="SM00226"/>
    </source>
</evidence>
<dbReference type="EMBL" id="CP002385">
    <property type="protein sequence ID" value="ADU00676.1"/>
    <property type="molecule type" value="Genomic_DNA"/>
</dbReference>
<dbReference type="SUPFAM" id="SSF52788">
    <property type="entry name" value="Phosphotyrosine protein phosphatases I"/>
    <property type="match status" value="1"/>
</dbReference>
<dbReference type="AlphaFoldDB" id="E6TAM6"/>
<protein>
    <submittedName>
        <fullName evidence="6">Protein-tyrosine-phosphatase</fullName>
    </submittedName>
</protein>
<evidence type="ECO:0000313" key="6">
    <source>
        <dbReference type="EMBL" id="ADU00676.1"/>
    </source>
</evidence>
<sequence>MTLHVLFVCTGNICRSPIAERLATALATQLKIPDFTSSSAGVRAVIGHPIHPEAALVLESLGGDASAFVARQFIPRIGSQADLIITMSAAHRDAVLERAPRLLARTFTLAEVAEFASGSDSATIADLPRLRVMQGVSGFGDVPDPIGLDSEAFDAVGTKIAASLPPILELCQRSGSF</sequence>
<feature type="domain" description="Phosphotyrosine protein phosphatase I" evidence="5">
    <location>
        <begin position="3"/>
        <end position="170"/>
    </location>
</feature>
<evidence type="ECO:0000256" key="1">
    <source>
        <dbReference type="ARBA" id="ARBA00011063"/>
    </source>
</evidence>
<feature type="active site" evidence="4">
    <location>
        <position position="15"/>
    </location>
</feature>
<dbReference type="Pfam" id="PF01451">
    <property type="entry name" value="LMWPc"/>
    <property type="match status" value="1"/>
</dbReference>
<evidence type="ECO:0000256" key="2">
    <source>
        <dbReference type="ARBA" id="ARBA00022801"/>
    </source>
</evidence>
<evidence type="ECO:0000313" key="7">
    <source>
        <dbReference type="Proteomes" id="UP000008916"/>
    </source>
</evidence>
<feature type="active site" description="Nucleophile" evidence="4">
    <location>
        <position position="9"/>
    </location>
</feature>
<dbReference type="RefSeq" id="WP_013472514.1">
    <property type="nucleotide sequence ID" value="NC_014814.1"/>
</dbReference>
<dbReference type="InterPro" id="IPR050438">
    <property type="entry name" value="LMW_PTPase"/>
</dbReference>